<dbReference type="InterPro" id="IPR001753">
    <property type="entry name" value="Enoyl-CoA_hydra/iso"/>
</dbReference>
<dbReference type="Gene3D" id="1.10.12.10">
    <property type="entry name" value="Lyase 2-enoyl-coa Hydratase, Chain A, domain 2"/>
    <property type="match status" value="1"/>
</dbReference>
<dbReference type="EMBL" id="WUUL01000002">
    <property type="protein sequence ID" value="MXQ52828.1"/>
    <property type="molecule type" value="Genomic_DNA"/>
</dbReference>
<accession>A0A6I4VR04</accession>
<evidence type="ECO:0000313" key="4">
    <source>
        <dbReference type="Proteomes" id="UP000430692"/>
    </source>
</evidence>
<dbReference type="FunFam" id="1.10.12.10:FF:000001">
    <property type="entry name" value="Probable enoyl-CoA hydratase, mitochondrial"/>
    <property type="match status" value="1"/>
</dbReference>
<dbReference type="SUPFAM" id="SSF52096">
    <property type="entry name" value="ClpP/crotonase"/>
    <property type="match status" value="1"/>
</dbReference>
<name>A0A6I4VR04_9BACL</name>
<dbReference type="CDD" id="cd06558">
    <property type="entry name" value="crotonase-like"/>
    <property type="match status" value="1"/>
</dbReference>
<dbReference type="Pfam" id="PF00378">
    <property type="entry name" value="ECH_1"/>
    <property type="match status" value="1"/>
</dbReference>
<gene>
    <name evidence="3" type="ORF">GSM42_03595</name>
</gene>
<comment type="caution">
    <text evidence="3">The sequence shown here is derived from an EMBL/GenBank/DDBJ whole genome shotgun (WGS) entry which is preliminary data.</text>
</comment>
<proteinExistence type="inferred from homology"/>
<keyword evidence="3" id="KW-0413">Isomerase</keyword>
<sequence length="262" mass="28606">MTSWNCITLEVEQSIGILTLSRTKVLNALNQQMLTELTEALHHVESLEEIKVLIVTGAGQKAFAAGADISELRLIENAIDAEKQALLGQTVFDRLENMPIPVIMAVNGFALGGGCELALAGDVIFAAESAKFGQPEINLGTIPGYGGTQRLSRAIGEKNAKYYLFSGELFSSEEAWRLGLIQKVLPNDQLLPEAKAFAKKLAKLAPIALQYVKKSIHNGLEIPLDKALQLEATYFGLTFQTADRLEGMDAFLEKRKPTFRGE</sequence>
<dbReference type="GO" id="GO:0006635">
    <property type="term" value="P:fatty acid beta-oxidation"/>
    <property type="evidence" value="ECO:0007669"/>
    <property type="project" value="TreeGrafter"/>
</dbReference>
<dbReference type="InterPro" id="IPR014748">
    <property type="entry name" value="Enoyl-CoA_hydra_C"/>
</dbReference>
<evidence type="ECO:0000256" key="2">
    <source>
        <dbReference type="ARBA" id="ARBA00023239"/>
    </source>
</evidence>
<evidence type="ECO:0000256" key="1">
    <source>
        <dbReference type="ARBA" id="ARBA00005254"/>
    </source>
</evidence>
<comment type="similarity">
    <text evidence="1">Belongs to the enoyl-CoA hydratase/isomerase family.</text>
</comment>
<dbReference type="Proteomes" id="UP000430692">
    <property type="component" value="Unassembled WGS sequence"/>
</dbReference>
<dbReference type="PANTHER" id="PTHR11941">
    <property type="entry name" value="ENOYL-COA HYDRATASE-RELATED"/>
    <property type="match status" value="1"/>
</dbReference>
<dbReference type="FunFam" id="3.90.226.10:FF:000009">
    <property type="entry name" value="Carnitinyl-CoA dehydratase"/>
    <property type="match status" value="1"/>
</dbReference>
<dbReference type="PANTHER" id="PTHR11941:SF54">
    <property type="entry name" value="ENOYL-COA HYDRATASE, MITOCHONDRIAL"/>
    <property type="match status" value="1"/>
</dbReference>
<reference evidence="3 4" key="1">
    <citation type="submission" date="2019-12" db="EMBL/GenBank/DDBJ databases">
        <title>Whole-genome analyses of novel actinobacteria.</title>
        <authorList>
            <person name="Sahin N."/>
            <person name="Saygin H."/>
        </authorList>
    </citation>
    <scope>NUCLEOTIDE SEQUENCE [LARGE SCALE GENOMIC DNA]</scope>
    <source>
        <strain evidence="3 4">KC615</strain>
    </source>
</reference>
<dbReference type="Gene3D" id="3.90.226.10">
    <property type="entry name" value="2-enoyl-CoA Hydratase, Chain A, domain 1"/>
    <property type="match status" value="1"/>
</dbReference>
<evidence type="ECO:0000313" key="3">
    <source>
        <dbReference type="EMBL" id="MXQ52828.1"/>
    </source>
</evidence>
<dbReference type="AlphaFoldDB" id="A0A6I4VR04"/>
<protein>
    <submittedName>
        <fullName evidence="3">Enoyl-CoA hydratase/isomerase family protein</fullName>
    </submittedName>
</protein>
<keyword evidence="2" id="KW-0456">Lyase</keyword>
<dbReference type="RefSeq" id="WP_160800124.1">
    <property type="nucleotide sequence ID" value="NZ_WUUL01000002.1"/>
</dbReference>
<dbReference type="GO" id="GO:0016836">
    <property type="term" value="F:hydro-lyase activity"/>
    <property type="evidence" value="ECO:0007669"/>
    <property type="project" value="UniProtKB-ARBA"/>
</dbReference>
<keyword evidence="4" id="KW-1185">Reference proteome</keyword>
<dbReference type="InterPro" id="IPR029045">
    <property type="entry name" value="ClpP/crotonase-like_dom_sf"/>
</dbReference>
<dbReference type="GO" id="GO:0016853">
    <property type="term" value="F:isomerase activity"/>
    <property type="evidence" value="ECO:0007669"/>
    <property type="project" value="UniProtKB-KW"/>
</dbReference>
<organism evidence="3 4">
    <name type="scientific">Shimazuella alba</name>
    <dbReference type="NCBI Taxonomy" id="2690964"/>
    <lineage>
        <taxon>Bacteria</taxon>
        <taxon>Bacillati</taxon>
        <taxon>Bacillota</taxon>
        <taxon>Bacilli</taxon>
        <taxon>Bacillales</taxon>
        <taxon>Thermoactinomycetaceae</taxon>
        <taxon>Shimazuella</taxon>
    </lineage>
</organism>